<evidence type="ECO:0000313" key="9">
    <source>
        <dbReference type="Proteomes" id="UP000029629"/>
    </source>
</evidence>
<dbReference type="OrthoDB" id="9814591at2"/>
<keyword evidence="4 7" id="KW-0472">Membrane</keyword>
<dbReference type="Pfam" id="PF02618">
    <property type="entry name" value="YceG"/>
    <property type="match status" value="1"/>
</dbReference>
<dbReference type="CDD" id="cd08010">
    <property type="entry name" value="MltG_like"/>
    <property type="match status" value="1"/>
</dbReference>
<dbReference type="PANTHER" id="PTHR30518:SF2">
    <property type="entry name" value="ENDOLYTIC MUREIN TRANSGLYCOSYLASE"/>
    <property type="match status" value="1"/>
</dbReference>
<accession>A0A096B9X2</accession>
<dbReference type="EMBL" id="JRNI01000031">
    <property type="protein sequence ID" value="KGF29994.1"/>
    <property type="molecule type" value="Genomic_DNA"/>
</dbReference>
<dbReference type="AlphaFoldDB" id="A0A096B9X2"/>
<dbReference type="InterPro" id="IPR003770">
    <property type="entry name" value="MLTG-like"/>
</dbReference>
<evidence type="ECO:0000256" key="2">
    <source>
        <dbReference type="ARBA" id="ARBA00022692"/>
    </source>
</evidence>
<keyword evidence="3 7" id="KW-1133">Transmembrane helix</keyword>
<evidence type="ECO:0000256" key="5">
    <source>
        <dbReference type="ARBA" id="ARBA00023239"/>
    </source>
</evidence>
<dbReference type="GO" id="GO:0005886">
    <property type="term" value="C:plasma membrane"/>
    <property type="evidence" value="ECO:0007669"/>
    <property type="project" value="UniProtKB-UniRule"/>
</dbReference>
<comment type="catalytic activity">
    <reaction evidence="7">
        <text>a peptidoglycan chain = a peptidoglycan chain with N-acetyl-1,6-anhydromuramyl-[peptide] at the reducing end + a peptidoglycan chain with N-acetylglucosamine at the non-reducing end.</text>
        <dbReference type="EC" id="4.2.2.29"/>
    </reaction>
</comment>
<evidence type="ECO:0000256" key="3">
    <source>
        <dbReference type="ARBA" id="ARBA00022989"/>
    </source>
</evidence>
<feature type="site" description="Important for catalytic activity" evidence="7">
    <location>
        <position position="219"/>
    </location>
</feature>
<dbReference type="GO" id="GO:0071555">
    <property type="term" value="P:cell wall organization"/>
    <property type="evidence" value="ECO:0007669"/>
    <property type="project" value="UniProtKB-KW"/>
</dbReference>
<keyword evidence="2 7" id="KW-0812">Transmembrane</keyword>
<evidence type="ECO:0000256" key="4">
    <source>
        <dbReference type="ARBA" id="ARBA00023136"/>
    </source>
</evidence>
<comment type="similarity">
    <text evidence="7">Belongs to the transglycosylase MltG family.</text>
</comment>
<dbReference type="eggNOG" id="COG1559">
    <property type="taxonomic scope" value="Bacteria"/>
</dbReference>
<name>A0A096B9X2_9BURK</name>
<dbReference type="HAMAP" id="MF_02065">
    <property type="entry name" value="MltG"/>
    <property type="match status" value="1"/>
</dbReference>
<keyword evidence="9" id="KW-1185">Reference proteome</keyword>
<dbReference type="PANTHER" id="PTHR30518">
    <property type="entry name" value="ENDOLYTIC MUREIN TRANSGLYCOSYLASE"/>
    <property type="match status" value="1"/>
</dbReference>
<dbReference type="GO" id="GO:0008932">
    <property type="term" value="F:lytic endotransglycosylase activity"/>
    <property type="evidence" value="ECO:0007669"/>
    <property type="project" value="UniProtKB-UniRule"/>
</dbReference>
<comment type="caution">
    <text evidence="8">The sequence shown here is derived from an EMBL/GenBank/DDBJ whole genome shotgun (WGS) entry which is preliminary data.</text>
</comment>
<dbReference type="GO" id="GO:0009252">
    <property type="term" value="P:peptidoglycan biosynthetic process"/>
    <property type="evidence" value="ECO:0007669"/>
    <property type="project" value="UniProtKB-UniRule"/>
</dbReference>
<dbReference type="Gene3D" id="3.30.1490.480">
    <property type="entry name" value="Endolytic murein transglycosylase"/>
    <property type="match status" value="1"/>
</dbReference>
<comment type="function">
    <text evidence="7">Functions as a peptidoglycan terminase that cleaves nascent peptidoglycan strands endolytically to terminate their elongation.</text>
</comment>
<evidence type="ECO:0000313" key="8">
    <source>
        <dbReference type="EMBL" id="KGF29994.1"/>
    </source>
</evidence>
<dbReference type="RefSeq" id="WP_018026641.1">
    <property type="nucleotide sequence ID" value="NZ_JRNI01000031.1"/>
</dbReference>
<keyword evidence="5 7" id="KW-0456">Lyase</keyword>
<evidence type="ECO:0000256" key="7">
    <source>
        <dbReference type="HAMAP-Rule" id="MF_02065"/>
    </source>
</evidence>
<dbReference type="Proteomes" id="UP000029629">
    <property type="component" value="Unassembled WGS sequence"/>
</dbReference>
<sequence>MSKILKYLILPVVVLSLILSSVAAYYAYHWSKTPVTLNDSVYDFHIKRGDSLRTVVSLLEREGILKHAPLLILYGRYTGQDRMIKAGAYEIKSGDTPLDVLERIASGDMSQRRIALIEGHTTKQFIERIQANPDITVTLDATKPEELLAKLGSSYNSLEGIFYPDTYVFVPGDTDFDILRRAYVQSQSHLQAAWDSRNPDSPYKNPYELLIMASIIEKETGLASDRDTIAGVFTNRLKANMLLQTDPTVIYGMGDKYQGRIRKVDLQTDTPWNTYTRAGLPPTPIANPGLAALTAASQPAEHSFYYFVSRGDGSSEFAENLQQHNRNVKRFILNKGD</sequence>
<organism evidence="8 9">
    <name type="scientific">Oligella urethralis DNF00040</name>
    <dbReference type="NCBI Taxonomy" id="1401065"/>
    <lineage>
        <taxon>Bacteria</taxon>
        <taxon>Pseudomonadati</taxon>
        <taxon>Pseudomonadota</taxon>
        <taxon>Betaproteobacteria</taxon>
        <taxon>Burkholderiales</taxon>
        <taxon>Alcaligenaceae</taxon>
        <taxon>Oligella</taxon>
    </lineage>
</organism>
<dbReference type="NCBIfam" id="TIGR00247">
    <property type="entry name" value="endolytic transglycosylase MltG"/>
    <property type="match status" value="1"/>
</dbReference>
<keyword evidence="6 7" id="KW-0961">Cell wall biogenesis/degradation</keyword>
<dbReference type="Gene3D" id="3.30.160.60">
    <property type="entry name" value="Classic Zinc Finger"/>
    <property type="match status" value="1"/>
</dbReference>
<reference evidence="8 9" key="1">
    <citation type="submission" date="2014-07" db="EMBL/GenBank/DDBJ databases">
        <authorList>
            <person name="McCorrison J."/>
            <person name="Sanka R."/>
            <person name="Torralba M."/>
            <person name="Gillis M."/>
            <person name="Haft D.H."/>
            <person name="Methe B."/>
            <person name="Sutton G."/>
            <person name="Nelson K.E."/>
        </authorList>
    </citation>
    <scope>NUCLEOTIDE SEQUENCE [LARGE SCALE GENOMIC DNA]</scope>
    <source>
        <strain evidence="8 9">DNF00040</strain>
    </source>
</reference>
<evidence type="ECO:0000256" key="6">
    <source>
        <dbReference type="ARBA" id="ARBA00023316"/>
    </source>
</evidence>
<evidence type="ECO:0000256" key="1">
    <source>
        <dbReference type="ARBA" id="ARBA00022475"/>
    </source>
</evidence>
<dbReference type="EC" id="4.2.2.29" evidence="7"/>
<keyword evidence="7" id="KW-0997">Cell inner membrane</keyword>
<dbReference type="GeneID" id="93428095"/>
<protein>
    <recommendedName>
        <fullName evidence="7">Endolytic murein transglycosylase</fullName>
        <ecNumber evidence="7">4.2.2.29</ecNumber>
    </recommendedName>
    <alternativeName>
        <fullName evidence="7">Peptidoglycan lytic transglycosylase</fullName>
    </alternativeName>
    <alternativeName>
        <fullName evidence="7">Peptidoglycan polymerization terminase</fullName>
    </alternativeName>
</protein>
<keyword evidence="1 7" id="KW-1003">Cell membrane</keyword>
<proteinExistence type="inferred from homology"/>
<gene>
    <name evidence="7" type="primary">mltG</name>
    <name evidence="8" type="ORF">HMPREF2130_08010</name>
</gene>